<protein>
    <submittedName>
        <fullName evidence="2">Type II toxin-antitoxin system RelE/ParE family toxin</fullName>
    </submittedName>
</protein>
<dbReference type="InterPro" id="IPR035093">
    <property type="entry name" value="RelE/ParE_toxin_dom_sf"/>
</dbReference>
<comment type="caution">
    <text evidence="2">The sequence shown here is derived from an EMBL/GenBank/DDBJ whole genome shotgun (WGS) entry which is preliminary data.</text>
</comment>
<evidence type="ECO:0000313" key="2">
    <source>
        <dbReference type="EMBL" id="MFC3632133.1"/>
    </source>
</evidence>
<dbReference type="RefSeq" id="WP_377764579.1">
    <property type="nucleotide sequence ID" value="NZ_JBHRXY010000077.1"/>
</dbReference>
<gene>
    <name evidence="2" type="ORF">ACFOM8_22285</name>
</gene>
<name>A0ABV7UAX3_9RHOB</name>
<dbReference type="EMBL" id="JBHRXY010000077">
    <property type="protein sequence ID" value="MFC3632133.1"/>
    <property type="molecule type" value="Genomic_DNA"/>
</dbReference>
<dbReference type="Proteomes" id="UP001595539">
    <property type="component" value="Unassembled WGS sequence"/>
</dbReference>
<evidence type="ECO:0000313" key="3">
    <source>
        <dbReference type="Proteomes" id="UP001595539"/>
    </source>
</evidence>
<keyword evidence="3" id="KW-1185">Reference proteome</keyword>
<reference evidence="3" key="1">
    <citation type="journal article" date="2019" name="Int. J. Syst. Evol. Microbiol.">
        <title>The Global Catalogue of Microorganisms (GCM) 10K type strain sequencing project: providing services to taxonomists for standard genome sequencing and annotation.</title>
        <authorList>
            <consortium name="The Broad Institute Genomics Platform"/>
            <consortium name="The Broad Institute Genome Sequencing Center for Infectious Disease"/>
            <person name="Wu L."/>
            <person name="Ma J."/>
        </authorList>
    </citation>
    <scope>NUCLEOTIDE SEQUENCE [LARGE SCALE GENOMIC DNA]</scope>
    <source>
        <strain evidence="3">KCTC 42473</strain>
    </source>
</reference>
<organism evidence="2 3">
    <name type="scientific">Paracoccus angustae</name>
    <dbReference type="NCBI Taxonomy" id="1671480"/>
    <lineage>
        <taxon>Bacteria</taxon>
        <taxon>Pseudomonadati</taxon>
        <taxon>Pseudomonadota</taxon>
        <taxon>Alphaproteobacteria</taxon>
        <taxon>Rhodobacterales</taxon>
        <taxon>Paracoccaceae</taxon>
        <taxon>Paracoccus</taxon>
    </lineage>
</organism>
<accession>A0ABV7UAX3</accession>
<sequence length="111" mass="12595">MMRSLRLTRRAEASLVEIATWTKQTFGRAQADLYEAELLDRCQAILNRQAHSRSCAILVDDADDLRFVRAGEHFVVFLDHPDEVIIVDILHSRSNLPRHVAALKALKDADS</sequence>
<evidence type="ECO:0000256" key="1">
    <source>
        <dbReference type="ARBA" id="ARBA00022649"/>
    </source>
</evidence>
<keyword evidence="1" id="KW-1277">Toxin-antitoxin system</keyword>
<dbReference type="InterPro" id="IPR007712">
    <property type="entry name" value="RelE/ParE_toxin"/>
</dbReference>
<proteinExistence type="predicted"/>
<dbReference type="Gene3D" id="3.30.2310.20">
    <property type="entry name" value="RelE-like"/>
    <property type="match status" value="1"/>
</dbReference>
<dbReference type="Pfam" id="PF05016">
    <property type="entry name" value="ParE_toxin"/>
    <property type="match status" value="1"/>
</dbReference>